<comment type="subcellular location">
    <subcellularLocation>
        <location evidence="1 6">Nucleus</location>
    </subcellularLocation>
</comment>
<organism evidence="7 8">
    <name type="scientific">Fragariocoptes setiger</name>
    <dbReference type="NCBI Taxonomy" id="1670756"/>
    <lineage>
        <taxon>Eukaryota</taxon>
        <taxon>Metazoa</taxon>
        <taxon>Ecdysozoa</taxon>
        <taxon>Arthropoda</taxon>
        <taxon>Chelicerata</taxon>
        <taxon>Arachnida</taxon>
        <taxon>Acari</taxon>
        <taxon>Acariformes</taxon>
        <taxon>Trombidiformes</taxon>
        <taxon>Prostigmata</taxon>
        <taxon>Eupodina</taxon>
        <taxon>Eriophyoidea</taxon>
        <taxon>Phytoptidae</taxon>
        <taxon>Fragariocoptes</taxon>
    </lineage>
</organism>
<comment type="function">
    <text evidence="6">Component of the Mediator complex, a coactivator involved in the regulated transcription of nearly all RNA polymerase II-dependent genes. Mediator functions as a bridge to convey information from gene-specific regulatory proteins to the basal RNA polymerase II transcription machinery. Mediator is recruited to promoters by direct interactions with regulatory proteins and serves as a scaffold for the assembly of a functional pre-initiation complex with RNA polymerase II and the general transcription factors.</text>
</comment>
<evidence type="ECO:0000256" key="3">
    <source>
        <dbReference type="ARBA" id="ARBA00019621"/>
    </source>
</evidence>
<comment type="caution">
    <text evidence="7">The sequence shown here is derived from an EMBL/GenBank/DDBJ whole genome shotgun (WGS) entry which is preliminary data.</text>
</comment>
<dbReference type="InterPro" id="IPR019404">
    <property type="entry name" value="Mediator_Med11"/>
</dbReference>
<reference evidence="7 8" key="1">
    <citation type="submission" date="2020-10" db="EMBL/GenBank/DDBJ databases">
        <authorList>
            <person name="Klimov P.B."/>
            <person name="Dyachkov S.M."/>
            <person name="Chetverikov P.E."/>
        </authorList>
    </citation>
    <scope>NUCLEOTIDE SEQUENCE [LARGE SCALE GENOMIC DNA]</scope>
    <source>
        <strain evidence="7">BMOC 18-1129-001#AD2665</strain>
        <tissue evidence="7">Entire mites</tissue>
    </source>
</reference>
<accession>A0ABQ7S4M0</accession>
<keyword evidence="6" id="KW-0805">Transcription regulation</keyword>
<evidence type="ECO:0000256" key="1">
    <source>
        <dbReference type="ARBA" id="ARBA00004123"/>
    </source>
</evidence>
<keyword evidence="6" id="KW-0010">Activator</keyword>
<dbReference type="Proteomes" id="UP000825002">
    <property type="component" value="Unassembled WGS sequence"/>
</dbReference>
<keyword evidence="6" id="KW-0804">Transcription</keyword>
<dbReference type="Pfam" id="PF10280">
    <property type="entry name" value="Med11"/>
    <property type="match status" value="1"/>
</dbReference>
<comment type="similarity">
    <text evidence="2 6">Belongs to the Mediator complex subunit 11 family.</text>
</comment>
<dbReference type="PANTHER" id="PTHR22890">
    <property type="entry name" value="MEDIATOR OF RNA POLYMERASE II TRANSCRIPTION SUBUNIT 11"/>
    <property type="match status" value="1"/>
</dbReference>
<gene>
    <name evidence="7" type="primary">med11</name>
    <name evidence="6" type="synonym">MED11</name>
    <name evidence="7" type="ORF">GZH46_03126</name>
</gene>
<evidence type="ECO:0000256" key="5">
    <source>
        <dbReference type="ARBA" id="ARBA00032011"/>
    </source>
</evidence>
<evidence type="ECO:0000313" key="7">
    <source>
        <dbReference type="EMBL" id="KAG9508383.1"/>
    </source>
</evidence>
<keyword evidence="4 6" id="KW-0539">Nucleus</keyword>
<evidence type="ECO:0000256" key="2">
    <source>
        <dbReference type="ARBA" id="ARBA00008186"/>
    </source>
</evidence>
<comment type="subunit">
    <text evidence="6">Component of the Mediator complex.</text>
</comment>
<name>A0ABQ7S4M0_9ACAR</name>
<evidence type="ECO:0000313" key="8">
    <source>
        <dbReference type="Proteomes" id="UP000825002"/>
    </source>
</evidence>
<dbReference type="EMBL" id="JAIFTH010003050">
    <property type="protein sequence ID" value="KAG9508383.1"/>
    <property type="molecule type" value="Genomic_DNA"/>
</dbReference>
<evidence type="ECO:0000256" key="4">
    <source>
        <dbReference type="ARBA" id="ARBA00023242"/>
    </source>
</evidence>
<keyword evidence="8" id="KW-1185">Reference proteome</keyword>
<feature type="non-terminal residue" evidence="7">
    <location>
        <position position="1"/>
    </location>
</feature>
<sequence>MAQTTSEITKLDNIEKDLIDSLHEAGQTINELAKDKPNAKMVDTLATKFLGKLESIESELSRQIAYLTRASTGQSHEGSSYGCQKDQRMAQHRLDIARKRLDDLLKVSVSD</sequence>
<dbReference type="Gene3D" id="1.10.287.3490">
    <property type="match status" value="1"/>
</dbReference>
<proteinExistence type="inferred from homology"/>
<evidence type="ECO:0000256" key="6">
    <source>
        <dbReference type="RuleBase" id="RU364147"/>
    </source>
</evidence>
<protein>
    <recommendedName>
        <fullName evidence="3 6">Mediator of RNA polymerase II transcription subunit 11</fullName>
    </recommendedName>
    <alternativeName>
        <fullName evidence="5 6">Mediator complex subunit 11</fullName>
    </alternativeName>
</protein>